<organism evidence="8 9">
    <name type="scientific">Prorocentrum cordatum</name>
    <dbReference type="NCBI Taxonomy" id="2364126"/>
    <lineage>
        <taxon>Eukaryota</taxon>
        <taxon>Sar</taxon>
        <taxon>Alveolata</taxon>
        <taxon>Dinophyceae</taxon>
        <taxon>Prorocentrales</taxon>
        <taxon>Prorocentraceae</taxon>
        <taxon>Prorocentrum</taxon>
    </lineage>
</organism>
<dbReference type="Pfam" id="PF00265">
    <property type="entry name" value="TK"/>
    <property type="match status" value="1"/>
</dbReference>
<keyword evidence="3" id="KW-0237">DNA synthesis</keyword>
<evidence type="ECO:0000313" key="9">
    <source>
        <dbReference type="Proteomes" id="UP001189429"/>
    </source>
</evidence>
<dbReference type="SUPFAM" id="SSF52540">
    <property type="entry name" value="P-loop containing nucleoside triphosphate hydrolases"/>
    <property type="match status" value="1"/>
</dbReference>
<proteinExistence type="inferred from homology"/>
<feature type="non-terminal residue" evidence="8">
    <location>
        <position position="121"/>
    </location>
</feature>
<evidence type="ECO:0000256" key="7">
    <source>
        <dbReference type="ARBA" id="ARBA00022840"/>
    </source>
</evidence>
<dbReference type="InterPro" id="IPR001267">
    <property type="entry name" value="Thymidine_kinase"/>
</dbReference>
<reference evidence="8" key="1">
    <citation type="submission" date="2023-10" db="EMBL/GenBank/DDBJ databases">
        <authorList>
            <person name="Chen Y."/>
            <person name="Shah S."/>
            <person name="Dougan E. K."/>
            <person name="Thang M."/>
            <person name="Chan C."/>
        </authorList>
    </citation>
    <scope>NUCLEOTIDE SEQUENCE [LARGE SCALE GENOMIC DNA]</scope>
</reference>
<dbReference type="EC" id="2.7.1.21" evidence="2"/>
<keyword evidence="9" id="KW-1185">Reference proteome</keyword>
<comment type="similarity">
    <text evidence="1">Belongs to the thymidine kinase family.</text>
</comment>
<keyword evidence="5" id="KW-0547">Nucleotide-binding</keyword>
<dbReference type="InterPro" id="IPR027417">
    <property type="entry name" value="P-loop_NTPase"/>
</dbReference>
<name>A0ABN9VKC4_9DINO</name>
<gene>
    <name evidence="8" type="ORF">PCOR1329_LOCUS57961</name>
</gene>
<protein>
    <recommendedName>
        <fullName evidence="2">thymidine kinase</fullName>
        <ecNumber evidence="2">2.7.1.21</ecNumber>
    </recommendedName>
</protein>
<comment type="caution">
    <text evidence="8">The sequence shown here is derived from an EMBL/GenBank/DDBJ whole genome shotgun (WGS) entry which is preliminary data.</text>
</comment>
<evidence type="ECO:0000256" key="5">
    <source>
        <dbReference type="ARBA" id="ARBA00022741"/>
    </source>
</evidence>
<dbReference type="Gene3D" id="3.40.50.300">
    <property type="entry name" value="P-loop containing nucleotide triphosphate hydrolases"/>
    <property type="match status" value="1"/>
</dbReference>
<evidence type="ECO:0000256" key="2">
    <source>
        <dbReference type="ARBA" id="ARBA00012118"/>
    </source>
</evidence>
<evidence type="ECO:0000256" key="4">
    <source>
        <dbReference type="ARBA" id="ARBA00022679"/>
    </source>
</evidence>
<evidence type="ECO:0000313" key="8">
    <source>
        <dbReference type="EMBL" id="CAK0872514.1"/>
    </source>
</evidence>
<accession>A0ABN9VKC4</accession>
<sequence length="121" mass="13222">MHTMLFIPELIGSGHIQSRIGLSAPAFAFPPGFDFYAHVAEHQAGSEPARDSAASPGRCDCLLVDEAQFLTQAQVRQLSRVADELGVPVLCFGLRTDFRGEPFEGSRYLLAWADVLSEIKT</sequence>
<dbReference type="EMBL" id="CAUYUJ010017171">
    <property type="protein sequence ID" value="CAK0872514.1"/>
    <property type="molecule type" value="Genomic_DNA"/>
</dbReference>
<dbReference type="Proteomes" id="UP001189429">
    <property type="component" value="Unassembled WGS sequence"/>
</dbReference>
<keyword evidence="6" id="KW-0418">Kinase</keyword>
<keyword evidence="7" id="KW-0067">ATP-binding</keyword>
<evidence type="ECO:0000256" key="3">
    <source>
        <dbReference type="ARBA" id="ARBA00022634"/>
    </source>
</evidence>
<keyword evidence="4" id="KW-0808">Transferase</keyword>
<evidence type="ECO:0000256" key="1">
    <source>
        <dbReference type="ARBA" id="ARBA00007587"/>
    </source>
</evidence>
<evidence type="ECO:0000256" key="6">
    <source>
        <dbReference type="ARBA" id="ARBA00022777"/>
    </source>
</evidence>